<dbReference type="SUPFAM" id="SSF50249">
    <property type="entry name" value="Nucleic acid-binding proteins"/>
    <property type="match status" value="1"/>
</dbReference>
<dbReference type="Gene3D" id="6.10.30.10">
    <property type="match status" value="1"/>
</dbReference>
<dbReference type="InterPro" id="IPR022002">
    <property type="entry name" value="ChsH2_Znr"/>
</dbReference>
<dbReference type="InterPro" id="IPR052513">
    <property type="entry name" value="Thioester_dehydratase-like"/>
</dbReference>
<dbReference type="Pfam" id="PF12172">
    <property type="entry name" value="zf-ChsH2"/>
    <property type="match status" value="1"/>
</dbReference>
<feature type="domain" description="ChsH2 rubredoxin-like zinc ribbon" evidence="2">
    <location>
        <begin position="25"/>
        <end position="53"/>
    </location>
</feature>
<dbReference type="PANTHER" id="PTHR34075">
    <property type="entry name" value="BLR3430 PROTEIN"/>
    <property type="match status" value="1"/>
</dbReference>
<dbReference type="InterPro" id="IPR012340">
    <property type="entry name" value="NA-bd_OB-fold"/>
</dbReference>
<keyword evidence="4" id="KW-1185">Reference proteome</keyword>
<accession>A0A261SNA2</accession>
<comment type="caution">
    <text evidence="3">The sequence shown here is derived from an EMBL/GenBank/DDBJ whole genome shotgun (WGS) entry which is preliminary data.</text>
</comment>
<keyword evidence="3" id="KW-0238">DNA-binding</keyword>
<reference evidence="4" key="1">
    <citation type="submission" date="2017-05" db="EMBL/GenBank/DDBJ databases">
        <title>Complete and WGS of Bordetella genogroups.</title>
        <authorList>
            <person name="Spilker T."/>
            <person name="Lipuma J."/>
        </authorList>
    </citation>
    <scope>NUCLEOTIDE SEQUENCE [LARGE SCALE GENOMIC DNA]</scope>
    <source>
        <strain evidence="4">AU16122</strain>
    </source>
</reference>
<feature type="domain" description="ChsH2 C-terminal OB-fold" evidence="1">
    <location>
        <begin position="54"/>
        <end position="111"/>
    </location>
</feature>
<dbReference type="PANTHER" id="PTHR34075:SF5">
    <property type="entry name" value="BLR3430 PROTEIN"/>
    <property type="match status" value="1"/>
</dbReference>
<dbReference type="Proteomes" id="UP000216020">
    <property type="component" value="Unassembled WGS sequence"/>
</dbReference>
<organism evidence="3 4">
    <name type="scientific">Bordetella genomosp. 10</name>
    <dbReference type="NCBI Taxonomy" id="1416804"/>
    <lineage>
        <taxon>Bacteria</taxon>
        <taxon>Pseudomonadati</taxon>
        <taxon>Pseudomonadota</taxon>
        <taxon>Betaproteobacteria</taxon>
        <taxon>Burkholderiales</taxon>
        <taxon>Alcaligenaceae</taxon>
        <taxon>Bordetella</taxon>
    </lineage>
</organism>
<gene>
    <name evidence="3" type="ORF">CAL29_02900</name>
</gene>
<evidence type="ECO:0000313" key="3">
    <source>
        <dbReference type="EMBL" id="OZI38571.1"/>
    </source>
</evidence>
<dbReference type="InterPro" id="IPR002878">
    <property type="entry name" value="ChsH2_C"/>
</dbReference>
<dbReference type="EMBL" id="NEVM01000001">
    <property type="protein sequence ID" value="OZI38571.1"/>
    <property type="molecule type" value="Genomic_DNA"/>
</dbReference>
<dbReference type="GO" id="GO:0003677">
    <property type="term" value="F:DNA binding"/>
    <property type="evidence" value="ECO:0007669"/>
    <property type="project" value="UniProtKB-KW"/>
</dbReference>
<evidence type="ECO:0000259" key="1">
    <source>
        <dbReference type="Pfam" id="PF01796"/>
    </source>
</evidence>
<evidence type="ECO:0000313" key="4">
    <source>
        <dbReference type="Proteomes" id="UP000216020"/>
    </source>
</evidence>
<protein>
    <submittedName>
        <fullName evidence="3">DNA-binding protein</fullName>
    </submittedName>
</protein>
<dbReference type="Pfam" id="PF01796">
    <property type="entry name" value="OB_ChsH2_C"/>
    <property type="match status" value="1"/>
</dbReference>
<sequence length="129" mass="14111">MSQIPTETPDSAERQYFDCLSKGLFMLPHCLECGRHHFYPRVLCPHCGADSLEWVPASGKGVVYATTTVRSKASVHNVCLVDLEEGPRLMSRVVDIDSTAVQIGLPVRARVDEVDGKPLLVFVSAEGQA</sequence>
<proteinExistence type="predicted"/>
<dbReference type="AlphaFoldDB" id="A0A261SNA2"/>
<name>A0A261SNA2_9BORD</name>
<evidence type="ECO:0000259" key="2">
    <source>
        <dbReference type="Pfam" id="PF12172"/>
    </source>
</evidence>
<dbReference type="OrthoDB" id="5514845at2"/>